<protein>
    <submittedName>
        <fullName evidence="2">Uncharacterized protein</fullName>
    </submittedName>
</protein>
<evidence type="ECO:0000313" key="3">
    <source>
        <dbReference type="Proteomes" id="UP000294530"/>
    </source>
</evidence>
<dbReference type="GeneID" id="94351573"/>
<accession>A0A976FIW7</accession>
<organism evidence="2 3">
    <name type="scientific">Bremia lactucae</name>
    <name type="common">Lettuce downy mildew</name>
    <dbReference type="NCBI Taxonomy" id="4779"/>
    <lineage>
        <taxon>Eukaryota</taxon>
        <taxon>Sar</taxon>
        <taxon>Stramenopiles</taxon>
        <taxon>Oomycota</taxon>
        <taxon>Peronosporomycetes</taxon>
        <taxon>Peronosporales</taxon>
        <taxon>Peronosporaceae</taxon>
        <taxon>Bremia</taxon>
    </lineage>
</organism>
<reference evidence="2 3" key="1">
    <citation type="journal article" date="2021" name="Genome Biol.">
        <title>AFLAP: assembly-free linkage analysis pipeline using k-mers from genome sequencing data.</title>
        <authorList>
            <person name="Fletcher K."/>
            <person name="Zhang L."/>
            <person name="Gil J."/>
            <person name="Han R."/>
            <person name="Cavanaugh K."/>
            <person name="Michelmore R."/>
        </authorList>
    </citation>
    <scope>NUCLEOTIDE SEQUENCE [LARGE SCALE GENOMIC DNA]</scope>
    <source>
        <strain evidence="2 3">SF5</strain>
    </source>
</reference>
<dbReference type="EMBL" id="SHOA02000006">
    <property type="protein sequence ID" value="TDH67463.1"/>
    <property type="molecule type" value="Genomic_DNA"/>
</dbReference>
<evidence type="ECO:0000313" key="2">
    <source>
        <dbReference type="EMBL" id="TDH67463.1"/>
    </source>
</evidence>
<name>A0A976FIW7_BRELC</name>
<dbReference type="RefSeq" id="XP_067816962.1">
    <property type="nucleotide sequence ID" value="XM_067965902.1"/>
</dbReference>
<dbReference type="AlphaFoldDB" id="A0A976FIW7"/>
<evidence type="ECO:0000256" key="1">
    <source>
        <dbReference type="SAM" id="MobiDB-lite"/>
    </source>
</evidence>
<gene>
    <name evidence="2" type="ORF">CCR75_007846</name>
</gene>
<dbReference type="OrthoDB" id="122119at2759"/>
<feature type="compositionally biased region" description="Polar residues" evidence="1">
    <location>
        <begin position="42"/>
        <end position="56"/>
    </location>
</feature>
<proteinExistence type="predicted"/>
<comment type="caution">
    <text evidence="2">The sequence shown here is derived from an EMBL/GenBank/DDBJ whole genome shotgun (WGS) entry which is preliminary data.</text>
</comment>
<sequence length="433" mass="47730">MSFRREVVSLSQLLRRNNSSWACLDSNRASRQGIRCAPPLPLQTSRPKAEMTSSADSKVVTARQARSTSIAEILPNYSYEPVSFTHQMAESSHVFTRQAELGAASQASTDIPALSQEGNKFCSGLILTGWIVYEGESQQLSAITSMSQSSFSETPSQNLLAVSHDDQNHGHQQWQTEQTPSARISPSRCCDNENVQKIKLSITEALVEHSREHLHQQKELLTRFDSSINASVVGINARIEKSDALQEQQAVVLTELRRGLSDMAESVAELRKQVTDAITASEKARLTVETETAAVKAAITELQEKVKGVENSVMSCSSLVTTFFMAKPTKHDEVLSTQVASICDCSKRTIVTGDASVNGKVSKKRRRNSCKIVARCGTSSATDKVHAHESDLYDIGYILSDSTEEDKSDDRGLLLALRRIENLRAKRCRLQQV</sequence>
<keyword evidence="3" id="KW-1185">Reference proteome</keyword>
<dbReference type="KEGG" id="blac:94351573"/>
<feature type="region of interest" description="Disordered" evidence="1">
    <location>
        <begin position="39"/>
        <end position="60"/>
    </location>
</feature>
<dbReference type="Proteomes" id="UP000294530">
    <property type="component" value="Unassembled WGS sequence"/>
</dbReference>